<protein>
    <submittedName>
        <fullName evidence="1">Uncharacterized protein</fullName>
    </submittedName>
</protein>
<keyword evidence="2" id="KW-1185">Reference proteome</keyword>
<evidence type="ECO:0000313" key="2">
    <source>
        <dbReference type="Proteomes" id="UP001162992"/>
    </source>
</evidence>
<name>A0ACC2CXQ8_DIPCM</name>
<comment type="caution">
    <text evidence="1">The sequence shown here is derived from an EMBL/GenBank/DDBJ whole genome shotgun (WGS) entry which is preliminary data.</text>
</comment>
<gene>
    <name evidence="1" type="ORF">O6H91_08G055500</name>
</gene>
<reference evidence="2" key="1">
    <citation type="journal article" date="2024" name="Proc. Natl. Acad. Sci. U.S.A.">
        <title>Extraordinary preservation of gene collinearity over three hundred million years revealed in homosporous lycophytes.</title>
        <authorList>
            <person name="Li C."/>
            <person name="Wickell D."/>
            <person name="Kuo L.Y."/>
            <person name="Chen X."/>
            <person name="Nie B."/>
            <person name="Liao X."/>
            <person name="Peng D."/>
            <person name="Ji J."/>
            <person name="Jenkins J."/>
            <person name="Williams M."/>
            <person name="Shu S."/>
            <person name="Plott C."/>
            <person name="Barry K."/>
            <person name="Rajasekar S."/>
            <person name="Grimwood J."/>
            <person name="Han X."/>
            <person name="Sun S."/>
            <person name="Hou Z."/>
            <person name="He W."/>
            <person name="Dai G."/>
            <person name="Sun C."/>
            <person name="Schmutz J."/>
            <person name="Leebens-Mack J.H."/>
            <person name="Li F.W."/>
            <person name="Wang L."/>
        </authorList>
    </citation>
    <scope>NUCLEOTIDE SEQUENCE [LARGE SCALE GENOMIC DNA]</scope>
    <source>
        <strain evidence="2">cv. PW_Plant_1</strain>
    </source>
</reference>
<dbReference type="EMBL" id="CM055099">
    <property type="protein sequence ID" value="KAJ7546809.1"/>
    <property type="molecule type" value="Genomic_DNA"/>
</dbReference>
<organism evidence="1 2">
    <name type="scientific">Diphasiastrum complanatum</name>
    <name type="common">Issler's clubmoss</name>
    <name type="synonym">Lycopodium complanatum</name>
    <dbReference type="NCBI Taxonomy" id="34168"/>
    <lineage>
        <taxon>Eukaryota</taxon>
        <taxon>Viridiplantae</taxon>
        <taxon>Streptophyta</taxon>
        <taxon>Embryophyta</taxon>
        <taxon>Tracheophyta</taxon>
        <taxon>Lycopodiopsida</taxon>
        <taxon>Lycopodiales</taxon>
        <taxon>Lycopodiaceae</taxon>
        <taxon>Lycopodioideae</taxon>
        <taxon>Diphasiastrum</taxon>
    </lineage>
</organism>
<accession>A0ACC2CXQ8</accession>
<sequence>MVNQMDKVDHKLSQAEGGSAGRCTSTYLDEYDDDGPPQRTGNLWTASAHVITAVIGSGILSLAWSIAQLGWIAGPSCLIFFAFVTYYASVLLTDCYRSPDPVYGKRNRTYMEAVRANLGPVQQWLCGFVQCSMLWATAVGYTITASTSMVAIKRSNCFHSHGKHSACHVSNNPYMIGFGAIQIVFSQIPDFHRIWWLSIVAAVMSFSYSCIGLGLGIGKIMESGHLHGTIGGVSVGNAVHEISKETKVWHAFQALGSIAFAYSFSVILIEIQDTLKNPPPENKTMKKVTLIGVSTTTAFYTTIGCVGYAAFGNNAPGNLLTGFGFYNPYWLVDFANACVVVHLVGAYQVFCQPLFAFIENGTSKSWPDNRFIHKDYVIYIPFHRPISVNSFRLVMRTVFVATTTLVALLLPFFNDIVGLIGAYVFWPMTVYFPIAMYINQHKVKPWTMRWAWLQFLTTICLLVSLSAGLGSIAGIVRDLKHYVPFKSA</sequence>
<proteinExistence type="predicted"/>
<evidence type="ECO:0000313" key="1">
    <source>
        <dbReference type="EMBL" id="KAJ7546809.1"/>
    </source>
</evidence>
<dbReference type="Proteomes" id="UP001162992">
    <property type="component" value="Chromosome 8"/>
</dbReference>